<sequence>MKHHIDEVSSRAGANLSSPIFRIGARMILPIALAVSLYLLWRGHNEPGGGFVGGLVGAVGFTVYGLALGRAAMHARLRVSPPKILACGLLFALASGLPGLVGSAAPFLTHQWTELGGLALGTALIFDIGVYLAVLGAVITLLDLYLET</sequence>
<gene>
    <name evidence="9" type="ORF">FOZ76_14425</name>
</gene>
<evidence type="ECO:0000256" key="4">
    <source>
        <dbReference type="ARBA" id="ARBA00022692"/>
    </source>
</evidence>
<dbReference type="InterPro" id="IPR007182">
    <property type="entry name" value="MnhB"/>
</dbReference>
<dbReference type="InterPro" id="IPR050622">
    <property type="entry name" value="CPA3_antiporter_subunitB"/>
</dbReference>
<comment type="subcellular location">
    <subcellularLocation>
        <location evidence="1">Cell membrane</location>
        <topology evidence="1">Multi-pass membrane protein</topology>
    </subcellularLocation>
</comment>
<dbReference type="OrthoDB" id="9798859at2"/>
<comment type="caution">
    <text evidence="9">The sequence shown here is derived from an EMBL/GenBank/DDBJ whole genome shotgun (WGS) entry which is preliminary data.</text>
</comment>
<dbReference type="GO" id="GO:0005886">
    <property type="term" value="C:plasma membrane"/>
    <property type="evidence" value="ECO:0007669"/>
    <property type="project" value="UniProtKB-SubCell"/>
</dbReference>
<accession>A0A556AKM4</accession>
<evidence type="ECO:0000256" key="5">
    <source>
        <dbReference type="ARBA" id="ARBA00022989"/>
    </source>
</evidence>
<dbReference type="PANTHER" id="PTHR33932:SF4">
    <property type="entry name" value="NA(+)_H(+) ANTIPORTER SUBUNIT B"/>
    <property type="match status" value="1"/>
</dbReference>
<keyword evidence="3" id="KW-1003">Cell membrane</keyword>
<feature type="transmembrane region" description="Helical" evidence="7">
    <location>
        <begin position="128"/>
        <end position="146"/>
    </location>
</feature>
<keyword evidence="10" id="KW-1185">Reference proteome</keyword>
<evidence type="ECO:0000256" key="2">
    <source>
        <dbReference type="ARBA" id="ARBA00009425"/>
    </source>
</evidence>
<keyword evidence="5 7" id="KW-1133">Transmembrane helix</keyword>
<keyword evidence="6 7" id="KW-0472">Membrane</keyword>
<dbReference type="PANTHER" id="PTHR33932">
    <property type="entry name" value="NA(+)/H(+) ANTIPORTER SUBUNIT B"/>
    <property type="match status" value="1"/>
</dbReference>
<dbReference type="RefSeq" id="WP_143948966.1">
    <property type="nucleotide sequence ID" value="NZ_BAABMB010000006.1"/>
</dbReference>
<evidence type="ECO:0000256" key="7">
    <source>
        <dbReference type="SAM" id="Phobius"/>
    </source>
</evidence>
<dbReference type="EMBL" id="VLTJ01000028">
    <property type="protein sequence ID" value="TSH93447.1"/>
    <property type="molecule type" value="Genomic_DNA"/>
</dbReference>
<organism evidence="9 10">
    <name type="scientific">Verticiella sediminum</name>
    <dbReference type="NCBI Taxonomy" id="1247510"/>
    <lineage>
        <taxon>Bacteria</taxon>
        <taxon>Pseudomonadati</taxon>
        <taxon>Pseudomonadota</taxon>
        <taxon>Betaproteobacteria</taxon>
        <taxon>Burkholderiales</taxon>
        <taxon>Alcaligenaceae</taxon>
        <taxon>Verticiella</taxon>
    </lineage>
</organism>
<evidence type="ECO:0000256" key="1">
    <source>
        <dbReference type="ARBA" id="ARBA00004651"/>
    </source>
</evidence>
<reference evidence="9 10" key="1">
    <citation type="submission" date="2019-07" db="EMBL/GenBank/DDBJ databases">
        <title>Qingshengfaniella alkalisoli gen. nov., sp. nov., isolated from saline soil.</title>
        <authorList>
            <person name="Xu L."/>
            <person name="Huang X.-X."/>
            <person name="Sun J.-Q."/>
        </authorList>
    </citation>
    <scope>NUCLEOTIDE SEQUENCE [LARGE SCALE GENOMIC DNA]</scope>
    <source>
        <strain evidence="9 10">DSM 27279</strain>
    </source>
</reference>
<dbReference type="Proteomes" id="UP000318405">
    <property type="component" value="Unassembled WGS sequence"/>
</dbReference>
<name>A0A556AKM4_9BURK</name>
<feature type="transmembrane region" description="Helical" evidence="7">
    <location>
        <begin position="84"/>
        <end position="108"/>
    </location>
</feature>
<evidence type="ECO:0000259" key="8">
    <source>
        <dbReference type="Pfam" id="PF04039"/>
    </source>
</evidence>
<evidence type="ECO:0000256" key="6">
    <source>
        <dbReference type="ARBA" id="ARBA00023136"/>
    </source>
</evidence>
<feature type="domain" description="Na+/H+ antiporter MnhB subunit-related protein" evidence="8">
    <location>
        <begin position="20"/>
        <end position="139"/>
    </location>
</feature>
<evidence type="ECO:0000313" key="9">
    <source>
        <dbReference type="EMBL" id="TSH93447.1"/>
    </source>
</evidence>
<comment type="similarity">
    <text evidence="2">Belongs to the CPA3 antiporters (TC 2.A.63) subunit B family.</text>
</comment>
<dbReference type="Pfam" id="PF04039">
    <property type="entry name" value="MnhB"/>
    <property type="match status" value="1"/>
</dbReference>
<evidence type="ECO:0000313" key="10">
    <source>
        <dbReference type="Proteomes" id="UP000318405"/>
    </source>
</evidence>
<keyword evidence="4 7" id="KW-0812">Transmembrane</keyword>
<dbReference type="AlphaFoldDB" id="A0A556AKM4"/>
<protein>
    <submittedName>
        <fullName evidence="9">Na(+)/H(+) antiporter subunit B</fullName>
    </submittedName>
</protein>
<evidence type="ECO:0000256" key="3">
    <source>
        <dbReference type="ARBA" id="ARBA00022475"/>
    </source>
</evidence>
<proteinExistence type="inferred from homology"/>
<feature type="transmembrane region" description="Helical" evidence="7">
    <location>
        <begin position="20"/>
        <end position="39"/>
    </location>
</feature>
<feature type="transmembrane region" description="Helical" evidence="7">
    <location>
        <begin position="51"/>
        <end position="72"/>
    </location>
</feature>